<protein>
    <recommendedName>
        <fullName evidence="3">Flagellar protein FliT</fullName>
    </recommendedName>
</protein>
<accession>A0ABU9H3F5</accession>
<comment type="caution">
    <text evidence="1">The sequence shown here is derived from an EMBL/GenBank/DDBJ whole genome shotgun (WGS) entry which is preliminary data.</text>
</comment>
<keyword evidence="2" id="KW-1185">Reference proteome</keyword>
<organism evidence="1 2">
    <name type="scientific">Pseudoalteromonas issachenkonii</name>
    <dbReference type="NCBI Taxonomy" id="152297"/>
    <lineage>
        <taxon>Bacteria</taxon>
        <taxon>Pseudomonadati</taxon>
        <taxon>Pseudomonadota</taxon>
        <taxon>Gammaproteobacteria</taxon>
        <taxon>Alteromonadales</taxon>
        <taxon>Pseudoalteromonadaceae</taxon>
        <taxon>Pseudoalteromonas</taxon>
    </lineage>
</organism>
<evidence type="ECO:0000313" key="2">
    <source>
        <dbReference type="Proteomes" id="UP001371391"/>
    </source>
</evidence>
<evidence type="ECO:0000313" key="1">
    <source>
        <dbReference type="EMBL" id="MEL0656399.1"/>
    </source>
</evidence>
<sequence length="91" mass="10767">MQDKLELLIELLEDAINSEDLELATKLDKQLLENIQSMDKALLNENIVHLQSIVERHRFIVNKVDFSKKQVHKNITQFNKNKKNLKKYTHV</sequence>
<dbReference type="EMBL" id="JBAKAW010000014">
    <property type="protein sequence ID" value="MEL0656399.1"/>
    <property type="molecule type" value="Genomic_DNA"/>
</dbReference>
<gene>
    <name evidence="1" type="ORF">V6257_15330</name>
</gene>
<name>A0ABU9H3F5_9GAMM</name>
<proteinExistence type="predicted"/>
<evidence type="ECO:0008006" key="3">
    <source>
        <dbReference type="Google" id="ProtNLM"/>
    </source>
</evidence>
<dbReference type="Proteomes" id="UP001371391">
    <property type="component" value="Unassembled WGS sequence"/>
</dbReference>
<reference evidence="1 2" key="1">
    <citation type="submission" date="2024-02" db="EMBL/GenBank/DDBJ databases">
        <title>Bacteria isolated from the canopy kelp, Nereocystis luetkeana.</title>
        <authorList>
            <person name="Pfister C.A."/>
            <person name="Younker I.T."/>
            <person name="Light S.H."/>
        </authorList>
    </citation>
    <scope>NUCLEOTIDE SEQUENCE [LARGE SCALE GENOMIC DNA]</scope>
    <source>
        <strain evidence="1 2">TI.1.03</strain>
    </source>
</reference>
<dbReference type="RefSeq" id="WP_341603361.1">
    <property type="nucleotide sequence ID" value="NZ_JBAKAW010000014.1"/>
</dbReference>